<evidence type="ECO:0000259" key="10">
    <source>
        <dbReference type="Pfam" id="PF02771"/>
    </source>
</evidence>
<dbReference type="Pfam" id="PF00441">
    <property type="entry name" value="Acyl-CoA_dh_1"/>
    <property type="match status" value="1"/>
</dbReference>
<evidence type="ECO:0000256" key="6">
    <source>
        <dbReference type="ARBA" id="ARBA00023002"/>
    </source>
</evidence>
<dbReference type="FunFam" id="2.40.110.10:FF:000002">
    <property type="entry name" value="Acyl-CoA dehydrogenase fadE12"/>
    <property type="match status" value="1"/>
</dbReference>
<dbReference type="SUPFAM" id="SSF47203">
    <property type="entry name" value="Acyl-CoA dehydrogenase C-terminal domain-like"/>
    <property type="match status" value="1"/>
</dbReference>
<proteinExistence type="inferred from homology"/>
<evidence type="ECO:0000256" key="4">
    <source>
        <dbReference type="ARBA" id="ARBA00022630"/>
    </source>
</evidence>
<feature type="domain" description="Acyl-CoA dehydrogenase/oxidase C-terminal" evidence="8">
    <location>
        <begin position="269"/>
        <end position="418"/>
    </location>
</feature>
<dbReference type="STRING" id="106004.A0A1Y2FD08"/>
<dbReference type="Gene3D" id="1.10.540.10">
    <property type="entry name" value="Acyl-CoA dehydrogenase/oxidase, N-terminal domain"/>
    <property type="match status" value="1"/>
</dbReference>
<comment type="caution">
    <text evidence="11">The sequence shown here is derived from an EMBL/GenBank/DDBJ whole genome shotgun (WGS) entry which is preliminary data.</text>
</comment>
<dbReference type="GO" id="GO:0033539">
    <property type="term" value="P:fatty acid beta-oxidation using acyl-CoA dehydrogenase"/>
    <property type="evidence" value="ECO:0007669"/>
    <property type="project" value="TreeGrafter"/>
</dbReference>
<dbReference type="InterPro" id="IPR046373">
    <property type="entry name" value="Acyl-CoA_Oxase/DH_mid-dom_sf"/>
</dbReference>
<dbReference type="Pfam" id="PF02771">
    <property type="entry name" value="Acyl-CoA_dh_N"/>
    <property type="match status" value="1"/>
</dbReference>
<evidence type="ECO:0000256" key="5">
    <source>
        <dbReference type="ARBA" id="ARBA00022827"/>
    </source>
</evidence>
<comment type="cofactor">
    <cofactor evidence="1 7">
        <name>FAD</name>
        <dbReference type="ChEBI" id="CHEBI:57692"/>
    </cofactor>
</comment>
<dbReference type="AlphaFoldDB" id="A0A1Y2FD08"/>
<accession>A0A1Y2FD08</accession>
<evidence type="ECO:0000256" key="7">
    <source>
        <dbReference type="RuleBase" id="RU362125"/>
    </source>
</evidence>
<evidence type="ECO:0000313" key="11">
    <source>
        <dbReference type="EMBL" id="ORY81803.1"/>
    </source>
</evidence>
<dbReference type="Pfam" id="PF02770">
    <property type="entry name" value="Acyl-CoA_dh_M"/>
    <property type="match status" value="1"/>
</dbReference>
<dbReference type="InParanoid" id="A0A1Y2FD08"/>
<evidence type="ECO:0000313" key="12">
    <source>
        <dbReference type="Proteomes" id="UP000193467"/>
    </source>
</evidence>
<dbReference type="PANTHER" id="PTHR48083:SF13">
    <property type="entry name" value="ACYL-COA DEHYDROGENASE FAMILY MEMBER 11"/>
    <property type="match status" value="1"/>
</dbReference>
<dbReference type="InterPro" id="IPR009075">
    <property type="entry name" value="AcylCo_DH/oxidase_C"/>
</dbReference>
<protein>
    <submittedName>
        <fullName evidence="11">Acyl-CoA dehydrogenase NM domain-like protein</fullName>
    </submittedName>
</protein>
<dbReference type="GO" id="GO:0005737">
    <property type="term" value="C:cytoplasm"/>
    <property type="evidence" value="ECO:0007669"/>
    <property type="project" value="TreeGrafter"/>
</dbReference>
<dbReference type="GO" id="GO:0003995">
    <property type="term" value="F:acyl-CoA dehydrogenase activity"/>
    <property type="evidence" value="ECO:0007669"/>
    <property type="project" value="TreeGrafter"/>
</dbReference>
<feature type="domain" description="Acyl-CoA dehydrogenase/oxidase N-terminal" evidence="10">
    <location>
        <begin position="62"/>
        <end position="152"/>
    </location>
</feature>
<evidence type="ECO:0000256" key="1">
    <source>
        <dbReference type="ARBA" id="ARBA00001974"/>
    </source>
</evidence>
<dbReference type="EMBL" id="MCGR01000022">
    <property type="protein sequence ID" value="ORY81803.1"/>
    <property type="molecule type" value="Genomic_DNA"/>
</dbReference>
<comment type="subunit">
    <text evidence="3">Homodimer.</text>
</comment>
<keyword evidence="5 7" id="KW-0274">FAD</keyword>
<dbReference type="InterPro" id="IPR009100">
    <property type="entry name" value="AcylCoA_DH/oxidase_NM_dom_sf"/>
</dbReference>
<dbReference type="InterPro" id="IPR013786">
    <property type="entry name" value="AcylCoA_DH/ox_N"/>
</dbReference>
<sequence length="452" mass="49608">MSTHPVTQFISPSAWALVEDKFSSFAKETLAKLVKFVEEDCIPAEAVFHAQVSTDPKLRWKSYPAVIETLKAKARSLGLWNLFLSKEHYPDVGVALTNLEYATMAEIMGRAPRVAPEACNCSAPDTGNMEVLARYGTQAQKDKWLKPLLEGKTRSSFSMTEKGVASSDATNIKTSIRKEGNEIVINGHKWWISGAGDPRNAVHLVMGKSDTSAGKHQQQSIVIVPSNAKGLTLVRPMQVFGYDDAPEGHYEVIYDNVRVPLGNMIGGWGRGFEIIQGRLGPGRIHHCMRSIGIASRALELMLLRVTDPVRVTFGKAFYEHGTIVAGIAQSRMEIDQARLLVLSAALQIDLVRAKGAMKDIGMAKAIVPKMVGEVIDRAMQVHGAEGICQDQPLAALWAGIRTLRFADGPDEVHYQQIGLQELKKAPALHVAKAKKEEREKALFKSQGVKSHL</sequence>
<evidence type="ECO:0000259" key="9">
    <source>
        <dbReference type="Pfam" id="PF02770"/>
    </source>
</evidence>
<dbReference type="InterPro" id="IPR037069">
    <property type="entry name" value="AcylCoA_DH/ox_N_sf"/>
</dbReference>
<dbReference type="SUPFAM" id="SSF56645">
    <property type="entry name" value="Acyl-CoA dehydrogenase NM domain-like"/>
    <property type="match status" value="1"/>
</dbReference>
<name>A0A1Y2FD08_9BASI</name>
<dbReference type="Gene3D" id="1.20.140.10">
    <property type="entry name" value="Butyryl-CoA Dehydrogenase, subunit A, domain 3"/>
    <property type="match status" value="1"/>
</dbReference>
<keyword evidence="12" id="KW-1185">Reference proteome</keyword>
<gene>
    <name evidence="11" type="ORF">BCR35DRAFT_278842</name>
</gene>
<evidence type="ECO:0000259" key="8">
    <source>
        <dbReference type="Pfam" id="PF00441"/>
    </source>
</evidence>
<dbReference type="InterPro" id="IPR006091">
    <property type="entry name" value="Acyl-CoA_Oxase/DH_mid-dom"/>
</dbReference>
<evidence type="ECO:0000256" key="2">
    <source>
        <dbReference type="ARBA" id="ARBA00009347"/>
    </source>
</evidence>
<comment type="similarity">
    <text evidence="2 7">Belongs to the acyl-CoA dehydrogenase family.</text>
</comment>
<keyword evidence="6 7" id="KW-0560">Oxidoreductase</keyword>
<dbReference type="InterPro" id="IPR036250">
    <property type="entry name" value="AcylCo_DH-like_C"/>
</dbReference>
<feature type="domain" description="Acyl-CoA oxidase/dehydrogenase middle" evidence="9">
    <location>
        <begin position="156"/>
        <end position="257"/>
    </location>
</feature>
<dbReference type="Gene3D" id="2.40.110.10">
    <property type="entry name" value="Butyryl-CoA Dehydrogenase, subunit A, domain 2"/>
    <property type="match status" value="1"/>
</dbReference>
<dbReference type="Proteomes" id="UP000193467">
    <property type="component" value="Unassembled WGS sequence"/>
</dbReference>
<dbReference type="GO" id="GO:0050660">
    <property type="term" value="F:flavin adenine dinucleotide binding"/>
    <property type="evidence" value="ECO:0007669"/>
    <property type="project" value="InterPro"/>
</dbReference>
<dbReference type="InterPro" id="IPR050741">
    <property type="entry name" value="Acyl-CoA_dehydrogenase"/>
</dbReference>
<keyword evidence="4 7" id="KW-0285">Flavoprotein</keyword>
<organism evidence="11 12">
    <name type="scientific">Leucosporidium creatinivorum</name>
    <dbReference type="NCBI Taxonomy" id="106004"/>
    <lineage>
        <taxon>Eukaryota</taxon>
        <taxon>Fungi</taxon>
        <taxon>Dikarya</taxon>
        <taxon>Basidiomycota</taxon>
        <taxon>Pucciniomycotina</taxon>
        <taxon>Microbotryomycetes</taxon>
        <taxon>Leucosporidiales</taxon>
        <taxon>Leucosporidium</taxon>
    </lineage>
</organism>
<dbReference type="PANTHER" id="PTHR48083">
    <property type="entry name" value="MEDIUM-CHAIN SPECIFIC ACYL-COA DEHYDROGENASE, MITOCHONDRIAL-RELATED"/>
    <property type="match status" value="1"/>
</dbReference>
<reference evidence="11 12" key="1">
    <citation type="submission" date="2016-07" db="EMBL/GenBank/DDBJ databases">
        <title>Pervasive Adenine N6-methylation of Active Genes in Fungi.</title>
        <authorList>
            <consortium name="DOE Joint Genome Institute"/>
            <person name="Mondo S.J."/>
            <person name="Dannebaum R.O."/>
            <person name="Kuo R.C."/>
            <person name="Labutti K."/>
            <person name="Haridas S."/>
            <person name="Kuo A."/>
            <person name="Salamov A."/>
            <person name="Ahrendt S.R."/>
            <person name="Lipzen A."/>
            <person name="Sullivan W."/>
            <person name="Andreopoulos W.B."/>
            <person name="Clum A."/>
            <person name="Lindquist E."/>
            <person name="Daum C."/>
            <person name="Ramamoorthy G.K."/>
            <person name="Gryganskyi A."/>
            <person name="Culley D."/>
            <person name="Magnuson J.K."/>
            <person name="James T.Y."/>
            <person name="O'Malley M.A."/>
            <person name="Stajich J.E."/>
            <person name="Spatafora J.W."/>
            <person name="Visel A."/>
            <person name="Grigoriev I.V."/>
        </authorList>
    </citation>
    <scope>NUCLEOTIDE SEQUENCE [LARGE SCALE GENOMIC DNA]</scope>
    <source>
        <strain evidence="11 12">62-1032</strain>
    </source>
</reference>
<dbReference type="OrthoDB" id="434771at2759"/>
<evidence type="ECO:0000256" key="3">
    <source>
        <dbReference type="ARBA" id="ARBA00011738"/>
    </source>
</evidence>